<protein>
    <submittedName>
        <fullName evidence="2">Uncharacterized protein</fullName>
    </submittedName>
</protein>
<comment type="caution">
    <text evidence="2">The sequence shown here is derived from an EMBL/GenBank/DDBJ whole genome shotgun (WGS) entry which is preliminary data.</text>
</comment>
<gene>
    <name evidence="2" type="ORF">F2Q69_00048310</name>
</gene>
<keyword evidence="1" id="KW-1133">Transmembrane helix</keyword>
<evidence type="ECO:0000256" key="1">
    <source>
        <dbReference type="SAM" id="Phobius"/>
    </source>
</evidence>
<evidence type="ECO:0000313" key="3">
    <source>
        <dbReference type="Proteomes" id="UP000712600"/>
    </source>
</evidence>
<dbReference type="EMBL" id="QGKX02001347">
    <property type="protein sequence ID" value="KAF3525320.1"/>
    <property type="molecule type" value="Genomic_DNA"/>
</dbReference>
<name>A0A8S9Q010_BRACR</name>
<proteinExistence type="predicted"/>
<sequence>MRLILYIGSIGSPSPDFFNLFLLTYIACISSLPHEHMVAAKLKNTGGSRFLEFNIHRKQKLRSPSSEDVTATAVLPPNDSCGGSVFIDPSPRFHDLDMFFGLTGVNVSSGAFIGICEALELMDGGKEYLGKGVSISLNPMVSLLCAKLGPLSMAFLLQSQEAVGRFLRTARRGDWWRTEVSAIRSSLARFGIFSSFRSLPVTVAKSSWFCWALVWRGRRLVKTPPLPFEGVCRMALRSSGSDLLGLVWLGLSLLVTHVLLLKMVGMSLTRLRFLAKLTEKNILQCGGVAVPLLSISDTPFCVNNVILRCDGFSELLGLVIVLPFGVDLVISQFRTGVHDPSSDVRDPRAAPARDLFLIRDSIRRSVLIIEVLNLIEYDAMLLELFDR</sequence>
<dbReference type="Proteomes" id="UP000712600">
    <property type="component" value="Unassembled WGS sequence"/>
</dbReference>
<keyword evidence="1" id="KW-0812">Transmembrane</keyword>
<organism evidence="2 3">
    <name type="scientific">Brassica cretica</name>
    <name type="common">Mustard</name>
    <dbReference type="NCBI Taxonomy" id="69181"/>
    <lineage>
        <taxon>Eukaryota</taxon>
        <taxon>Viridiplantae</taxon>
        <taxon>Streptophyta</taxon>
        <taxon>Embryophyta</taxon>
        <taxon>Tracheophyta</taxon>
        <taxon>Spermatophyta</taxon>
        <taxon>Magnoliopsida</taxon>
        <taxon>eudicotyledons</taxon>
        <taxon>Gunneridae</taxon>
        <taxon>Pentapetalae</taxon>
        <taxon>rosids</taxon>
        <taxon>malvids</taxon>
        <taxon>Brassicales</taxon>
        <taxon>Brassicaceae</taxon>
        <taxon>Brassiceae</taxon>
        <taxon>Brassica</taxon>
    </lineage>
</organism>
<accession>A0A8S9Q010</accession>
<feature type="transmembrane region" description="Helical" evidence="1">
    <location>
        <begin position="243"/>
        <end position="264"/>
    </location>
</feature>
<keyword evidence="1" id="KW-0472">Membrane</keyword>
<dbReference type="AlphaFoldDB" id="A0A8S9Q010"/>
<evidence type="ECO:0000313" key="2">
    <source>
        <dbReference type="EMBL" id="KAF3525320.1"/>
    </source>
</evidence>
<reference evidence="2" key="1">
    <citation type="submission" date="2019-12" db="EMBL/GenBank/DDBJ databases">
        <title>Genome sequencing and annotation of Brassica cretica.</title>
        <authorList>
            <person name="Studholme D.J."/>
            <person name="Sarris P."/>
        </authorList>
    </citation>
    <scope>NUCLEOTIDE SEQUENCE</scope>
    <source>
        <strain evidence="2">PFS-109/04</strain>
        <tissue evidence="2">Leaf</tissue>
    </source>
</reference>